<gene>
    <name evidence="2" type="ORF">F2Q68_00000705</name>
</gene>
<protein>
    <submittedName>
        <fullName evidence="2">Uncharacterized protein</fullName>
    </submittedName>
</protein>
<reference evidence="2" key="1">
    <citation type="submission" date="2019-12" db="EMBL/GenBank/DDBJ databases">
        <title>Genome sequencing and annotation of Brassica cretica.</title>
        <authorList>
            <person name="Studholme D.J."/>
            <person name="Sarris P.F."/>
        </authorList>
    </citation>
    <scope>NUCLEOTIDE SEQUENCE</scope>
    <source>
        <strain evidence="2">PFS-001/15</strain>
        <tissue evidence="2">Leaf</tissue>
    </source>
</reference>
<evidence type="ECO:0000256" key="1">
    <source>
        <dbReference type="SAM" id="MobiDB-lite"/>
    </source>
</evidence>
<proteinExistence type="predicted"/>
<comment type="caution">
    <text evidence="2">The sequence shown here is derived from an EMBL/GenBank/DDBJ whole genome shotgun (WGS) entry which is preliminary data.</text>
</comment>
<evidence type="ECO:0000313" key="2">
    <source>
        <dbReference type="EMBL" id="KAF2580123.1"/>
    </source>
</evidence>
<dbReference type="EMBL" id="QGKW02001660">
    <property type="protein sequence ID" value="KAF2580123.1"/>
    <property type="molecule type" value="Genomic_DNA"/>
</dbReference>
<organism evidence="2 3">
    <name type="scientific">Brassica cretica</name>
    <name type="common">Mustard</name>
    <dbReference type="NCBI Taxonomy" id="69181"/>
    <lineage>
        <taxon>Eukaryota</taxon>
        <taxon>Viridiplantae</taxon>
        <taxon>Streptophyta</taxon>
        <taxon>Embryophyta</taxon>
        <taxon>Tracheophyta</taxon>
        <taxon>Spermatophyta</taxon>
        <taxon>Magnoliopsida</taxon>
        <taxon>eudicotyledons</taxon>
        <taxon>Gunneridae</taxon>
        <taxon>Pentapetalae</taxon>
        <taxon>rosids</taxon>
        <taxon>malvids</taxon>
        <taxon>Brassicales</taxon>
        <taxon>Brassicaceae</taxon>
        <taxon>Brassiceae</taxon>
        <taxon>Brassica</taxon>
    </lineage>
</organism>
<feature type="region of interest" description="Disordered" evidence="1">
    <location>
        <begin position="22"/>
        <end position="47"/>
    </location>
</feature>
<dbReference type="AlphaFoldDB" id="A0A8S9JEW9"/>
<feature type="compositionally biased region" description="Polar residues" evidence="1">
    <location>
        <begin position="27"/>
        <end position="40"/>
    </location>
</feature>
<accession>A0A8S9JEW9</accession>
<sequence>MESVTSRPISRATSKRTTTCDLRPATNRRSQITRQQNEQQPAACDQSHVAGRAIDITAVADPQFSLILRFLPRPPPSPFLTSYKPLSLSFIHGHHPHRFFHSHYSRRVFYQRNRRRFFDGHLRRLSTTATNQ</sequence>
<name>A0A8S9JEW9_BRACR</name>
<dbReference type="Proteomes" id="UP000712281">
    <property type="component" value="Unassembled WGS sequence"/>
</dbReference>
<evidence type="ECO:0000313" key="3">
    <source>
        <dbReference type="Proteomes" id="UP000712281"/>
    </source>
</evidence>